<dbReference type="EMBL" id="JBHTCS010000002">
    <property type="protein sequence ID" value="MFC7446595.1"/>
    <property type="molecule type" value="Genomic_DNA"/>
</dbReference>
<comment type="pathway">
    <text evidence="1">Carbohydrate metabolism; tricarboxylic acid cycle.</text>
</comment>
<dbReference type="Gene3D" id="1.10.580.10">
    <property type="entry name" value="Citrate Synthase, domain 1"/>
    <property type="match status" value="2"/>
</dbReference>
<evidence type="ECO:0000313" key="6">
    <source>
        <dbReference type="EMBL" id="MFC7446595.1"/>
    </source>
</evidence>
<feature type="compositionally biased region" description="Basic and acidic residues" evidence="5">
    <location>
        <begin position="276"/>
        <end position="286"/>
    </location>
</feature>
<evidence type="ECO:0000256" key="2">
    <source>
        <dbReference type="ARBA" id="ARBA00010566"/>
    </source>
</evidence>
<dbReference type="InterPro" id="IPR036969">
    <property type="entry name" value="Citrate_synthase_sf"/>
</dbReference>
<dbReference type="PANTHER" id="PTHR11739">
    <property type="entry name" value="CITRATE SYNTHASE"/>
    <property type="match status" value="1"/>
</dbReference>
<protein>
    <recommendedName>
        <fullName evidence="3">citrate synthase (unknown stereospecificity)</fullName>
        <ecNumber evidence="3">2.3.3.16</ecNumber>
    </recommendedName>
</protein>
<dbReference type="InterPro" id="IPR016142">
    <property type="entry name" value="Citrate_synth-like_lrg_a-sub"/>
</dbReference>
<comment type="caution">
    <text evidence="6">The sequence shown here is derived from an EMBL/GenBank/DDBJ whole genome shotgun (WGS) entry which is preliminary data.</text>
</comment>
<dbReference type="CDD" id="cd06100">
    <property type="entry name" value="CCL_ACL-C"/>
    <property type="match status" value="1"/>
</dbReference>
<name>A0ABW2RRZ9_9NOCA</name>
<dbReference type="InterPro" id="IPR016143">
    <property type="entry name" value="Citrate_synth-like_sm_a-sub"/>
</dbReference>
<evidence type="ECO:0000313" key="7">
    <source>
        <dbReference type="Proteomes" id="UP001596484"/>
    </source>
</evidence>
<evidence type="ECO:0000256" key="4">
    <source>
        <dbReference type="ARBA" id="ARBA00022679"/>
    </source>
</evidence>
<evidence type="ECO:0000256" key="1">
    <source>
        <dbReference type="ARBA" id="ARBA00005163"/>
    </source>
</evidence>
<gene>
    <name evidence="6" type="ORF">ACFQS9_01695</name>
</gene>
<evidence type="ECO:0000256" key="3">
    <source>
        <dbReference type="ARBA" id="ARBA00012972"/>
    </source>
</evidence>
<dbReference type="SUPFAM" id="SSF48256">
    <property type="entry name" value="Citrate synthase"/>
    <property type="match status" value="1"/>
</dbReference>
<dbReference type="PRINTS" id="PR00143">
    <property type="entry name" value="CITRTSNTHASE"/>
</dbReference>
<evidence type="ECO:0000256" key="5">
    <source>
        <dbReference type="SAM" id="MobiDB-lite"/>
    </source>
</evidence>
<feature type="region of interest" description="Disordered" evidence="5">
    <location>
        <begin position="254"/>
        <end position="292"/>
    </location>
</feature>
<comment type="similarity">
    <text evidence="2">Belongs to the citrate synthase family.</text>
</comment>
<dbReference type="RefSeq" id="WP_378400920.1">
    <property type="nucleotide sequence ID" value="NZ_JBHTCS010000002.1"/>
</dbReference>
<sequence length="292" mass="31169">MSGARDDALSHTSTREVVDWWSTAVSDIEPGVIRLRGYPVEQLIDGVGFVDTIWLMVRGDLPTRAQASLLEKALVSAVDHGPQAPSIAAARMAATCGVGLQGAMSTGVGLLGDSHGGAGQQCMEVLDGIRRNTLGGADLERAVRRTLDEFRSGDRHVPGFGHRFHPRDPRRDPLLAAVQRHVDLGTVPGHHLAIAVEVEHQLAQGHTRPVPMNIDGATAVIYAELGFAPELARGLFILSRSVGILAHSWEEHEGGRRIKGPMPPPLLAAYTGPGERAVDRGQDAEHPAPLGE</sequence>
<keyword evidence="6" id="KW-0456">Lyase</keyword>
<dbReference type="NCBIfam" id="NF004864">
    <property type="entry name" value="PRK06224.1-1"/>
    <property type="match status" value="1"/>
</dbReference>
<keyword evidence="4" id="KW-0808">Transferase</keyword>
<organism evidence="6 7">
    <name type="scientific">Rhodococcus daqingensis</name>
    <dbReference type="NCBI Taxonomy" id="2479363"/>
    <lineage>
        <taxon>Bacteria</taxon>
        <taxon>Bacillati</taxon>
        <taxon>Actinomycetota</taxon>
        <taxon>Actinomycetes</taxon>
        <taxon>Mycobacteriales</taxon>
        <taxon>Nocardiaceae</taxon>
        <taxon>Rhodococcus</taxon>
    </lineage>
</organism>
<dbReference type="InterPro" id="IPR002020">
    <property type="entry name" value="Citrate_synthase"/>
</dbReference>
<keyword evidence="7" id="KW-1185">Reference proteome</keyword>
<dbReference type="Pfam" id="PF00285">
    <property type="entry name" value="Citrate_synt"/>
    <property type="match status" value="1"/>
</dbReference>
<dbReference type="GO" id="GO:0008816">
    <property type="term" value="F:citryl-CoA lyase activity"/>
    <property type="evidence" value="ECO:0007669"/>
    <property type="project" value="UniProtKB-EC"/>
</dbReference>
<proteinExistence type="inferred from homology"/>
<dbReference type="Proteomes" id="UP001596484">
    <property type="component" value="Unassembled WGS sequence"/>
</dbReference>
<dbReference type="PANTHER" id="PTHR11739:SF4">
    <property type="entry name" value="CITRATE SYNTHASE, PEROXISOMAL"/>
    <property type="match status" value="1"/>
</dbReference>
<dbReference type="EC" id="2.3.3.16" evidence="3"/>
<dbReference type="Gene3D" id="1.10.230.10">
    <property type="entry name" value="Cytochrome P450-Terp, domain 2"/>
    <property type="match status" value="1"/>
</dbReference>
<reference evidence="7" key="1">
    <citation type="journal article" date="2019" name="Int. J. Syst. Evol. Microbiol.">
        <title>The Global Catalogue of Microorganisms (GCM) 10K type strain sequencing project: providing services to taxonomists for standard genome sequencing and annotation.</title>
        <authorList>
            <consortium name="The Broad Institute Genomics Platform"/>
            <consortium name="The Broad Institute Genome Sequencing Center for Infectious Disease"/>
            <person name="Wu L."/>
            <person name="Ma J."/>
        </authorList>
    </citation>
    <scope>NUCLEOTIDE SEQUENCE [LARGE SCALE GENOMIC DNA]</scope>
    <source>
        <strain evidence="7">ICMP 19430</strain>
    </source>
</reference>
<accession>A0ABW2RRZ9</accession>